<reference evidence="2" key="1">
    <citation type="journal article" date="2021" name="Mol. Ecol. Resour.">
        <title>Apolygus lucorum genome provides insights into omnivorousness and mesophyll feeding.</title>
        <authorList>
            <person name="Liu Y."/>
            <person name="Liu H."/>
            <person name="Wang H."/>
            <person name="Huang T."/>
            <person name="Liu B."/>
            <person name="Yang B."/>
            <person name="Yin L."/>
            <person name="Li B."/>
            <person name="Zhang Y."/>
            <person name="Zhang S."/>
            <person name="Jiang F."/>
            <person name="Zhang X."/>
            <person name="Ren Y."/>
            <person name="Wang B."/>
            <person name="Wang S."/>
            <person name="Lu Y."/>
            <person name="Wu K."/>
            <person name="Fan W."/>
            <person name="Wang G."/>
        </authorList>
    </citation>
    <scope>NUCLEOTIDE SEQUENCE</scope>
    <source>
        <strain evidence="2">12Hb</strain>
    </source>
</reference>
<dbReference type="EMBL" id="WIXP02000004">
    <property type="protein sequence ID" value="KAF6212656.1"/>
    <property type="molecule type" value="Genomic_DNA"/>
</dbReference>
<evidence type="ECO:0000313" key="2">
    <source>
        <dbReference type="EMBL" id="KAF6212656.1"/>
    </source>
</evidence>
<protein>
    <submittedName>
        <fullName evidence="2">Uncharacterized protein</fullName>
    </submittedName>
</protein>
<dbReference type="Proteomes" id="UP000466442">
    <property type="component" value="Unassembled WGS sequence"/>
</dbReference>
<dbReference type="OrthoDB" id="6594281at2759"/>
<evidence type="ECO:0000313" key="3">
    <source>
        <dbReference type="Proteomes" id="UP000466442"/>
    </source>
</evidence>
<gene>
    <name evidence="2" type="ORF">GE061_013182</name>
</gene>
<feature type="non-terminal residue" evidence="2">
    <location>
        <position position="1"/>
    </location>
</feature>
<sequence>MGMSTLNNSKNDLEAQHDDPWDVDTEEEEEEDEEGQIKDDELLTMLVRKSYLKHLERCLKKNYEDSNKATIEQDEVAFHAKQLEKKALRLSMRVGIYQRYMVRE</sequence>
<evidence type="ECO:0000256" key="1">
    <source>
        <dbReference type="SAM" id="MobiDB-lite"/>
    </source>
</evidence>
<feature type="region of interest" description="Disordered" evidence="1">
    <location>
        <begin position="1"/>
        <end position="39"/>
    </location>
</feature>
<feature type="compositionally biased region" description="Acidic residues" evidence="1">
    <location>
        <begin position="21"/>
        <end position="34"/>
    </location>
</feature>
<accession>A0A8S9XX40</accession>
<feature type="compositionally biased region" description="Basic and acidic residues" evidence="1">
    <location>
        <begin position="11"/>
        <end position="20"/>
    </location>
</feature>
<dbReference type="AlphaFoldDB" id="A0A8S9XX40"/>
<organism evidence="2 3">
    <name type="scientific">Apolygus lucorum</name>
    <name type="common">Small green plant bug</name>
    <name type="synonym">Lygocoris lucorum</name>
    <dbReference type="NCBI Taxonomy" id="248454"/>
    <lineage>
        <taxon>Eukaryota</taxon>
        <taxon>Metazoa</taxon>
        <taxon>Ecdysozoa</taxon>
        <taxon>Arthropoda</taxon>
        <taxon>Hexapoda</taxon>
        <taxon>Insecta</taxon>
        <taxon>Pterygota</taxon>
        <taxon>Neoptera</taxon>
        <taxon>Paraneoptera</taxon>
        <taxon>Hemiptera</taxon>
        <taxon>Heteroptera</taxon>
        <taxon>Panheteroptera</taxon>
        <taxon>Cimicomorpha</taxon>
        <taxon>Miridae</taxon>
        <taxon>Mirini</taxon>
        <taxon>Apolygus</taxon>
    </lineage>
</organism>
<feature type="compositionally biased region" description="Polar residues" evidence="1">
    <location>
        <begin position="1"/>
        <end position="10"/>
    </location>
</feature>
<comment type="caution">
    <text evidence="2">The sequence shown here is derived from an EMBL/GenBank/DDBJ whole genome shotgun (WGS) entry which is preliminary data.</text>
</comment>
<name>A0A8S9XX40_APOLU</name>
<proteinExistence type="predicted"/>
<keyword evidence="3" id="KW-1185">Reference proteome</keyword>